<gene>
    <name evidence="5" type="ORF">AALO_G00011720</name>
</gene>
<evidence type="ECO:0000259" key="4">
    <source>
        <dbReference type="PROSITE" id="PS50002"/>
    </source>
</evidence>
<feature type="compositionally biased region" description="Low complexity" evidence="3">
    <location>
        <begin position="668"/>
        <end position="679"/>
    </location>
</feature>
<feature type="domain" description="SH3" evidence="4">
    <location>
        <begin position="965"/>
        <end position="1022"/>
    </location>
</feature>
<dbReference type="InterPro" id="IPR036028">
    <property type="entry name" value="SH3-like_dom_sf"/>
</dbReference>
<protein>
    <recommendedName>
        <fullName evidence="4">SH3 domain-containing protein</fullName>
    </recommendedName>
</protein>
<feature type="region of interest" description="Disordered" evidence="3">
    <location>
        <begin position="1"/>
        <end position="216"/>
    </location>
</feature>
<evidence type="ECO:0000313" key="5">
    <source>
        <dbReference type="EMBL" id="KAG5286167.1"/>
    </source>
</evidence>
<feature type="compositionally biased region" description="Basic and acidic residues" evidence="3">
    <location>
        <begin position="24"/>
        <end position="33"/>
    </location>
</feature>
<keyword evidence="1 2" id="KW-0728">SH3 domain</keyword>
<evidence type="ECO:0000256" key="3">
    <source>
        <dbReference type="SAM" id="MobiDB-lite"/>
    </source>
</evidence>
<evidence type="ECO:0000313" key="6">
    <source>
        <dbReference type="Proteomes" id="UP000823561"/>
    </source>
</evidence>
<dbReference type="Pfam" id="PF07653">
    <property type="entry name" value="SH3_2"/>
    <property type="match status" value="1"/>
</dbReference>
<feature type="region of interest" description="Disordered" evidence="3">
    <location>
        <begin position="466"/>
        <end position="709"/>
    </location>
</feature>
<name>A0AAV6HJU0_9TELE</name>
<feature type="compositionally biased region" description="Acidic residues" evidence="3">
    <location>
        <begin position="355"/>
        <end position="364"/>
    </location>
</feature>
<feature type="compositionally biased region" description="Pro residues" evidence="3">
    <location>
        <begin position="643"/>
        <end position="656"/>
    </location>
</feature>
<feature type="compositionally biased region" description="Basic and acidic residues" evidence="3">
    <location>
        <begin position="62"/>
        <end position="71"/>
    </location>
</feature>
<dbReference type="PANTHER" id="PTHR14167:SF48">
    <property type="entry name" value="SH3 DOMAIN-CONTAINING PROTEIN 19"/>
    <property type="match status" value="1"/>
</dbReference>
<feature type="compositionally biased region" description="Low complexity" evidence="3">
    <location>
        <begin position="261"/>
        <end position="276"/>
    </location>
</feature>
<dbReference type="AlphaFoldDB" id="A0AAV6HJU0"/>
<feature type="region of interest" description="Disordered" evidence="3">
    <location>
        <begin position="345"/>
        <end position="410"/>
    </location>
</feature>
<feature type="compositionally biased region" description="Polar residues" evidence="3">
    <location>
        <begin position="613"/>
        <end position="622"/>
    </location>
</feature>
<reference evidence="5 6" key="1">
    <citation type="submission" date="2020-10" db="EMBL/GenBank/DDBJ databases">
        <title>Chromosome-scale genome assembly of the Allis shad, Alosa alosa.</title>
        <authorList>
            <person name="Margot Z."/>
            <person name="Christophe K."/>
            <person name="Cabau C."/>
            <person name="Louis A."/>
            <person name="Berthelot C."/>
            <person name="Parey E."/>
            <person name="Roest Crollius H."/>
            <person name="Montfort J."/>
            <person name="Robinson-Rechavi M."/>
            <person name="Bucao C."/>
            <person name="Bouchez O."/>
            <person name="Gislard M."/>
            <person name="Lluch J."/>
            <person name="Milhes M."/>
            <person name="Lampietro C."/>
            <person name="Lopez Roques C."/>
            <person name="Donnadieu C."/>
            <person name="Braasch I."/>
            <person name="Desvignes T."/>
            <person name="Postlethwait J."/>
            <person name="Bobe J."/>
            <person name="Guiguen Y."/>
        </authorList>
    </citation>
    <scope>NUCLEOTIDE SEQUENCE [LARGE SCALE GENOMIC DNA]</scope>
    <source>
        <strain evidence="5">M-15738</strain>
        <tissue evidence="5">Blood</tissue>
    </source>
</reference>
<dbReference type="Pfam" id="PF14604">
    <property type="entry name" value="SH3_9"/>
    <property type="match status" value="2"/>
</dbReference>
<feature type="compositionally biased region" description="Pro residues" evidence="3">
    <location>
        <begin position="595"/>
        <end position="612"/>
    </location>
</feature>
<evidence type="ECO:0000256" key="2">
    <source>
        <dbReference type="PROSITE-ProRule" id="PRU00192"/>
    </source>
</evidence>
<feature type="compositionally biased region" description="Low complexity" evidence="3">
    <location>
        <begin position="137"/>
        <end position="150"/>
    </location>
</feature>
<dbReference type="Gene3D" id="2.30.30.40">
    <property type="entry name" value="SH3 Domains"/>
    <property type="match status" value="4"/>
</dbReference>
<feature type="compositionally biased region" description="Polar residues" evidence="3">
    <location>
        <begin position="530"/>
        <end position="541"/>
    </location>
</feature>
<feature type="domain" description="SH3" evidence="4">
    <location>
        <begin position="715"/>
        <end position="774"/>
    </location>
</feature>
<keyword evidence="6" id="KW-1185">Reference proteome</keyword>
<feature type="domain" description="SH3" evidence="4">
    <location>
        <begin position="876"/>
        <end position="935"/>
    </location>
</feature>
<dbReference type="EMBL" id="JADWDJ010000001">
    <property type="protein sequence ID" value="KAG5286167.1"/>
    <property type="molecule type" value="Genomic_DNA"/>
</dbReference>
<organism evidence="5 6">
    <name type="scientific">Alosa alosa</name>
    <name type="common">allis shad</name>
    <dbReference type="NCBI Taxonomy" id="278164"/>
    <lineage>
        <taxon>Eukaryota</taxon>
        <taxon>Metazoa</taxon>
        <taxon>Chordata</taxon>
        <taxon>Craniata</taxon>
        <taxon>Vertebrata</taxon>
        <taxon>Euteleostomi</taxon>
        <taxon>Actinopterygii</taxon>
        <taxon>Neopterygii</taxon>
        <taxon>Teleostei</taxon>
        <taxon>Clupei</taxon>
        <taxon>Clupeiformes</taxon>
        <taxon>Clupeoidei</taxon>
        <taxon>Clupeidae</taxon>
        <taxon>Alosa</taxon>
    </lineage>
</organism>
<feature type="compositionally biased region" description="Low complexity" evidence="3">
    <location>
        <begin position="508"/>
        <end position="519"/>
    </location>
</feature>
<dbReference type="PANTHER" id="PTHR14167">
    <property type="entry name" value="SH3 DOMAIN-CONTAINING"/>
    <property type="match status" value="1"/>
</dbReference>
<dbReference type="SMART" id="SM00326">
    <property type="entry name" value="SH3"/>
    <property type="match status" value="4"/>
</dbReference>
<feature type="region of interest" description="Disordered" evidence="3">
    <location>
        <begin position="230"/>
        <end position="299"/>
    </location>
</feature>
<dbReference type="PROSITE" id="PS50002">
    <property type="entry name" value="SH3"/>
    <property type="match status" value="4"/>
</dbReference>
<dbReference type="Pfam" id="PF00018">
    <property type="entry name" value="SH3_1"/>
    <property type="match status" value="1"/>
</dbReference>
<dbReference type="InterPro" id="IPR050384">
    <property type="entry name" value="Endophilin_SH3RF"/>
</dbReference>
<dbReference type="InterPro" id="IPR001452">
    <property type="entry name" value="SH3_domain"/>
</dbReference>
<accession>A0AAV6HJU0</accession>
<feature type="domain" description="SH3" evidence="4">
    <location>
        <begin position="794"/>
        <end position="853"/>
    </location>
</feature>
<dbReference type="SUPFAM" id="SSF50044">
    <property type="entry name" value="SH3-domain"/>
    <property type="match status" value="4"/>
</dbReference>
<evidence type="ECO:0000256" key="1">
    <source>
        <dbReference type="ARBA" id="ARBA00022443"/>
    </source>
</evidence>
<proteinExistence type="predicted"/>
<sequence>MAEARREEEEELKDASVLCNRNQATDRSERNKPDQIQPSSRPLASIRAAFKRTSGRTPSQSDHTRDRRRPEITIVSAEPLASTSWFPGASALPSPQPVWGASIPVAAKPPPSYDQVIKEKTQEQDVTPTPPPRRSHTTTIATQTDTVDTANSPDPECRTPSQSSSCEAPKLKRPPKPPRPSFSVKPNPAPRESPLLIAEPALNQRETKSTHTQDIASANAPLINAIHLNTTDYPNRSPAACTASGLELEPSELRSISDNIVPDVSNPDPSSPSDSSRIQAPRPVPRPRTRPSKPVRTEVKVQTLVRIKDSGDALQVISDSSRDSPPNPYLKELLEVFNSDAVADLSDSGGSNCELSDESGDDSSDMSIRTKIQAFEGQVSTNDHVGTPVPVPKPRNQQSKPPMLAPKPALVPQPSVKRQIDENHNESGNEVASVASKLVPALVPRPVPPKKPSIDQRDVPTVVTPKAALLPPPRPPLQNKPNSFLPEETPMTKAPPPVLRKPSRELLNHNNHNSTSLSSAPSGATEWPNLRSSRVYSGQSKQENEIADSPAPAPTPPKPVRGVEGSFNRGGVMRKPTMIRVPSTSGKLAYDSQDAPPPLPVQMPVGGPPPPSQKNSFRSQDFGSGSSPEPLLPPRPASVKVLPPRPPPAKVGPDRPPPPRKEAFQPPASVSSVAKGASANEGQYQERRSSKTPKKGPVLPPRPKPGHPLYNKYTLEIPHAIAEFDCNGTNPGELSFQKNEVLVLLDQIDSKTFECQAGAVSGRVQKSYMKIITPLFAHSLEEAPQNTQPEPSGNGGMQVQALHDFIPEGPGELHLRAGDVVGQVEQLDDEWYLGTLRGVTGFFPISYVKLTVRSSKPISQSAVPSTHAKTLPEAPSSGPRCVARFAFEAEHSDELMFCEGDVIQLHEYIRQDWARGKLGTCVGIFPLNYVEIIEDLPAQTASDAGQTKIALPGMVSSPSMSSNPNQAEWAEALYDFTAETDDDLPFQQGDRILVTAHMDEEWCSGRVHGREGVFPKAFVQFS</sequence>
<dbReference type="PRINTS" id="PR00499">
    <property type="entry name" value="P67PHOX"/>
</dbReference>
<dbReference type="Proteomes" id="UP000823561">
    <property type="component" value="Chromosome 1"/>
</dbReference>
<comment type="caution">
    <text evidence="5">The sequence shown here is derived from an EMBL/GenBank/DDBJ whole genome shotgun (WGS) entry which is preliminary data.</text>
</comment>